<evidence type="ECO:0000256" key="1">
    <source>
        <dbReference type="SAM" id="SignalP"/>
    </source>
</evidence>
<feature type="signal peptide" evidence="1">
    <location>
        <begin position="1"/>
        <end position="23"/>
    </location>
</feature>
<proteinExistence type="predicted"/>
<accession>A0A438ADJ5</accession>
<evidence type="ECO:0000313" key="2">
    <source>
        <dbReference type="EMBL" id="RVV96776.1"/>
    </source>
</evidence>
<dbReference type="InterPro" id="IPR036374">
    <property type="entry name" value="OxRdtase_Mopterin-bd_sf"/>
</dbReference>
<dbReference type="RefSeq" id="WP_127907820.1">
    <property type="nucleotide sequence ID" value="NZ_RQXX01000008.1"/>
</dbReference>
<dbReference type="Gene3D" id="3.90.420.10">
    <property type="entry name" value="Oxidoreductase, molybdopterin-binding domain"/>
    <property type="match status" value="1"/>
</dbReference>
<dbReference type="AlphaFoldDB" id="A0A438ADJ5"/>
<dbReference type="OrthoDB" id="9798763at2"/>
<gene>
    <name evidence="2" type="ORF">EKE94_16940</name>
</gene>
<feature type="chain" id="PRO_5019337379" evidence="1">
    <location>
        <begin position="24"/>
        <end position="174"/>
    </location>
</feature>
<reference evidence="2 3" key="1">
    <citation type="submission" date="2018-11" db="EMBL/GenBank/DDBJ databases">
        <title>Mesobaculum littorinae gen. nov., sp. nov., isolated from Littorina scabra that represents a novel genus of the order Rhodobacteraceae.</title>
        <authorList>
            <person name="Li F."/>
        </authorList>
    </citation>
    <scope>NUCLEOTIDE SEQUENCE [LARGE SCALE GENOMIC DNA]</scope>
    <source>
        <strain evidence="2 3">M0103</strain>
    </source>
</reference>
<comment type="caution">
    <text evidence="2">The sequence shown here is derived from an EMBL/GenBank/DDBJ whole genome shotgun (WGS) entry which is preliminary data.</text>
</comment>
<keyword evidence="1" id="KW-0732">Signal</keyword>
<dbReference type="SUPFAM" id="SSF56524">
    <property type="entry name" value="Oxidoreductase molybdopterin-binding domain"/>
    <property type="match status" value="1"/>
</dbReference>
<keyword evidence="3" id="KW-1185">Reference proteome</keyword>
<protein>
    <submittedName>
        <fullName evidence="2">Oxidoreductase</fullName>
    </submittedName>
</protein>
<sequence>MLLSRFARPVLLSLALISGPALAQDLPTPEGEALLTVTGAITVTNDGDAAVFDREMLAALDPVTFETTTIWTDGTQSFTGVPLAQLLDRLGAEGSAVSATAVNDYAIEIPAEDWEGDPDAEGPIVAYLHNDAPMSLRGKGPLWIVYPYDSDPAFRSEVIYSRSIWQLDRIEVLP</sequence>
<evidence type="ECO:0000313" key="3">
    <source>
        <dbReference type="Proteomes" id="UP000285908"/>
    </source>
</evidence>
<dbReference type="Proteomes" id="UP000285908">
    <property type="component" value="Unassembled WGS sequence"/>
</dbReference>
<organism evidence="2 3">
    <name type="scientific">Mesobaculum littorinae</name>
    <dbReference type="NCBI Taxonomy" id="2486419"/>
    <lineage>
        <taxon>Bacteria</taxon>
        <taxon>Pseudomonadati</taxon>
        <taxon>Pseudomonadota</taxon>
        <taxon>Alphaproteobacteria</taxon>
        <taxon>Rhodobacterales</taxon>
        <taxon>Roseobacteraceae</taxon>
        <taxon>Mesobaculum</taxon>
    </lineage>
</organism>
<dbReference type="EMBL" id="RQXX01000008">
    <property type="protein sequence ID" value="RVV96776.1"/>
    <property type="molecule type" value="Genomic_DNA"/>
</dbReference>
<name>A0A438ADJ5_9RHOB</name>